<evidence type="ECO:0000313" key="2">
    <source>
        <dbReference type="EMBL" id="ESZ96974.1"/>
    </source>
</evidence>
<evidence type="ECO:0000256" key="1">
    <source>
        <dbReference type="SAM" id="MobiDB-lite"/>
    </source>
</evidence>
<dbReference type="Proteomes" id="UP000019487">
    <property type="component" value="Unassembled WGS sequence"/>
</dbReference>
<proteinExistence type="predicted"/>
<feature type="compositionally biased region" description="Polar residues" evidence="1">
    <location>
        <begin position="1"/>
        <end position="12"/>
    </location>
</feature>
<protein>
    <submittedName>
        <fullName evidence="2">Uncharacterized protein</fullName>
    </submittedName>
</protein>
<dbReference type="EMBL" id="AYSA01000111">
    <property type="protein sequence ID" value="ESZ96974.1"/>
    <property type="molecule type" value="Genomic_DNA"/>
</dbReference>
<accession>W9CQU4</accession>
<dbReference type="HOGENOM" id="CLU_104693_0_0_1"/>
<feature type="region of interest" description="Disordered" evidence="1">
    <location>
        <begin position="1"/>
        <end position="21"/>
    </location>
</feature>
<evidence type="ECO:0000313" key="3">
    <source>
        <dbReference type="Proteomes" id="UP000019487"/>
    </source>
</evidence>
<name>W9CQU4_SCLBF</name>
<reference evidence="2 3" key="1">
    <citation type="journal article" date="2014" name="Genome Announc.">
        <title>Draft genome sequence of Sclerotinia borealis, a psychrophilic plant pathogenic fungus.</title>
        <authorList>
            <person name="Mardanov A.V."/>
            <person name="Beletsky A.V."/>
            <person name="Kadnikov V.V."/>
            <person name="Ignatov A.N."/>
            <person name="Ravin N.V."/>
        </authorList>
    </citation>
    <scope>NUCLEOTIDE SEQUENCE [LARGE SCALE GENOMIC DNA]</scope>
    <source>
        <strain evidence="3">F-4157</strain>
    </source>
</reference>
<comment type="caution">
    <text evidence="2">The sequence shown here is derived from an EMBL/GenBank/DDBJ whole genome shotgun (WGS) entry which is preliminary data.</text>
</comment>
<dbReference type="OrthoDB" id="3514843at2759"/>
<gene>
    <name evidence="2" type="ORF">SBOR_2656</name>
</gene>
<sequence length="194" mass="22092">MGNKNNRGSPQQAAIDDQLHQQQVQAQQHAMDFDYSNLPQHPALHVEKASGTVKLFIRIDIVHSHLTAKEVNFLTILPKYAPMIKVVEVLLIAPTHHESIEVYNLRVKNMIKTIKILNALDLNELHFVISLNRRDNFNQMELAAACFGLNFDHWTMSTTVFGNKKKGFKIGVHSPTARRLAGVYKRDFLTQNVL</sequence>
<keyword evidence="3" id="KW-1185">Reference proteome</keyword>
<organism evidence="2 3">
    <name type="scientific">Sclerotinia borealis (strain F-4128)</name>
    <dbReference type="NCBI Taxonomy" id="1432307"/>
    <lineage>
        <taxon>Eukaryota</taxon>
        <taxon>Fungi</taxon>
        <taxon>Dikarya</taxon>
        <taxon>Ascomycota</taxon>
        <taxon>Pezizomycotina</taxon>
        <taxon>Leotiomycetes</taxon>
        <taxon>Helotiales</taxon>
        <taxon>Sclerotiniaceae</taxon>
        <taxon>Sclerotinia</taxon>
    </lineage>
</organism>
<dbReference type="AlphaFoldDB" id="W9CQU4"/>